<proteinExistence type="predicted"/>
<protein>
    <submittedName>
        <fullName evidence="2">DUF5641 domain-containing protein</fullName>
    </submittedName>
</protein>
<dbReference type="WBParaSite" id="HCON_00178970-00001">
    <property type="protein sequence ID" value="HCON_00178970-00001"/>
    <property type="gene ID" value="HCON_00178970"/>
</dbReference>
<reference evidence="2" key="1">
    <citation type="submission" date="2020-12" db="UniProtKB">
        <authorList>
            <consortium name="WormBaseParasite"/>
        </authorList>
    </citation>
    <scope>IDENTIFICATION</scope>
    <source>
        <strain evidence="2">MHco3</strain>
    </source>
</reference>
<name>A0A7I4Z604_HAECO</name>
<accession>A0A7I4Z604</accession>
<evidence type="ECO:0000313" key="1">
    <source>
        <dbReference type="Proteomes" id="UP000025227"/>
    </source>
</evidence>
<keyword evidence="1" id="KW-1185">Reference proteome</keyword>
<dbReference type="AlphaFoldDB" id="A0A7I4Z604"/>
<dbReference type="Proteomes" id="UP000025227">
    <property type="component" value="Unplaced"/>
</dbReference>
<evidence type="ECO:0000313" key="2">
    <source>
        <dbReference type="WBParaSite" id="HCON_00178970-00001"/>
    </source>
</evidence>
<organism evidence="1 2">
    <name type="scientific">Haemonchus contortus</name>
    <name type="common">Barber pole worm</name>
    <dbReference type="NCBI Taxonomy" id="6289"/>
    <lineage>
        <taxon>Eukaryota</taxon>
        <taxon>Metazoa</taxon>
        <taxon>Ecdysozoa</taxon>
        <taxon>Nematoda</taxon>
        <taxon>Chromadorea</taxon>
        <taxon>Rhabditida</taxon>
        <taxon>Rhabditina</taxon>
        <taxon>Rhabditomorpha</taxon>
        <taxon>Strongyloidea</taxon>
        <taxon>Trichostrongylidae</taxon>
        <taxon>Haemonchus</taxon>
    </lineage>
</organism>
<dbReference type="OrthoDB" id="5871302at2759"/>
<sequence>MTETVGRRFLTKGIMDTLLTEVEGCLNTRPLTYQEIEMKDTFNALRPIDFLQRDIEITLLENEEPDNLDSTYLPSTERTRLQTRLQAQKALRSSQMLTEKYWAIWQNHYLTALREQHRQYVDGRQVQCTCAPKPLGKEKLSC</sequence>
<dbReference type="OMA" id="PHDEDYR"/>